<sequence>MSHEANTLTKNQHMWQRQLAGMASFDTRWLKLRNRWSSWLGHQSESYNIDCKWSNFQLIQ</sequence>
<dbReference type="Proteomes" id="UP000323597">
    <property type="component" value="Chromosome A11"/>
</dbReference>
<gene>
    <name evidence="1" type="ORF">E1A91_A11G239200v1</name>
</gene>
<evidence type="ECO:0000313" key="2">
    <source>
        <dbReference type="Proteomes" id="UP000323597"/>
    </source>
</evidence>
<reference evidence="1 2" key="1">
    <citation type="submission" date="2019-07" db="EMBL/GenBank/DDBJ databases">
        <title>WGS assembly of Gossypium mustelinum.</title>
        <authorList>
            <person name="Chen Z.J."/>
            <person name="Sreedasyam A."/>
            <person name="Ando A."/>
            <person name="Song Q."/>
            <person name="De L."/>
            <person name="Hulse-Kemp A."/>
            <person name="Ding M."/>
            <person name="Ye W."/>
            <person name="Kirkbride R."/>
            <person name="Jenkins J."/>
            <person name="Plott C."/>
            <person name="Lovell J."/>
            <person name="Lin Y.-M."/>
            <person name="Vaughn R."/>
            <person name="Liu B."/>
            <person name="Li W."/>
            <person name="Simpson S."/>
            <person name="Scheffler B."/>
            <person name="Saski C."/>
            <person name="Grover C."/>
            <person name="Hu G."/>
            <person name="Conover J."/>
            <person name="Carlson J."/>
            <person name="Shu S."/>
            <person name="Boston L."/>
            <person name="Williams M."/>
            <person name="Peterson D."/>
            <person name="Mcgee K."/>
            <person name="Jones D."/>
            <person name="Wendel J."/>
            <person name="Stelly D."/>
            <person name="Grimwood J."/>
            <person name="Schmutz J."/>
        </authorList>
    </citation>
    <scope>NUCLEOTIDE SEQUENCE [LARGE SCALE GENOMIC DNA]</scope>
    <source>
        <strain evidence="1">1408120.09</strain>
    </source>
</reference>
<proteinExistence type="predicted"/>
<keyword evidence="2" id="KW-1185">Reference proteome</keyword>
<organism evidence="1 2">
    <name type="scientific">Gossypium mustelinum</name>
    <name type="common">Cotton</name>
    <name type="synonym">Gossypium caicoense</name>
    <dbReference type="NCBI Taxonomy" id="34275"/>
    <lineage>
        <taxon>Eukaryota</taxon>
        <taxon>Viridiplantae</taxon>
        <taxon>Streptophyta</taxon>
        <taxon>Embryophyta</taxon>
        <taxon>Tracheophyta</taxon>
        <taxon>Spermatophyta</taxon>
        <taxon>Magnoliopsida</taxon>
        <taxon>eudicotyledons</taxon>
        <taxon>Gunneridae</taxon>
        <taxon>Pentapetalae</taxon>
        <taxon>rosids</taxon>
        <taxon>malvids</taxon>
        <taxon>Malvales</taxon>
        <taxon>Malvaceae</taxon>
        <taxon>Malvoideae</taxon>
        <taxon>Gossypium</taxon>
    </lineage>
</organism>
<accession>A0A5D2XAZ9</accession>
<name>A0A5D2XAZ9_GOSMU</name>
<dbReference type="AlphaFoldDB" id="A0A5D2XAZ9"/>
<protein>
    <submittedName>
        <fullName evidence="1">Uncharacterized protein</fullName>
    </submittedName>
</protein>
<evidence type="ECO:0000313" key="1">
    <source>
        <dbReference type="EMBL" id="TYJ10892.1"/>
    </source>
</evidence>
<dbReference type="EMBL" id="CM017646">
    <property type="protein sequence ID" value="TYJ10892.1"/>
    <property type="molecule type" value="Genomic_DNA"/>
</dbReference>